<feature type="transmembrane region" description="Helical" evidence="8">
    <location>
        <begin position="75"/>
        <end position="93"/>
    </location>
</feature>
<sequence length="658" mass="68458">MASQLLLFAAILWVVAAIVGLGGALVLARIALAAGAIAGAVAAIIILPEPSHAIILPSQLVGESITFRVDAEGLWLMGFGLVPAGFACALASPSRDGMRGWLLGASTSLLGALGVFGLQNGAGLLIAWEAMSLGGAVMILSENLEPARGRTVLFMLALLEVGAVALVLAIAILGFHASALDFAQFDSGSATLSHPVQIGLGLLLLIGFGAKLGLLPFYEWFPGAYGSASGATGAIMSGVVLNAAFFALSRALMHWLPATSGDAFPVLSVIVIVVATFSAILTILYAFQQDDWRCLLSFSSAENASIAVGALGAAMLFRSYDLKDLAGLAWTVALLHLAGHALAKGALFLAADGLRSANGNYHIAYSGAGSHWVFGVGALLAAMSLAAMPPTAGFVSEWFVFQTVFQGFHLPTLGGRLVLALAGAGLALTAAVAFATFVKVIGLGVLGRDARRPAPVSRVYSISVGLIGLAVLALGVGMPVWLQALNMATFRQVGVAVASQMHDGFLLVPLTAKFAFISPSLLIIVMPLLALIPIGLVLVSRHRPIRRTAVWYGGLSPDPTTASTTSLSFSNAMRTFYSFVYRPTAETERDADAGGYFVTKLVFEHDVAPIFGPWLFQPAVRAVRAVAGKLRLLQSGHLNFYLSLIGLLLVLVLGLTLS</sequence>
<evidence type="ECO:0000256" key="3">
    <source>
        <dbReference type="ARBA" id="ARBA00022692"/>
    </source>
</evidence>
<dbReference type="AlphaFoldDB" id="A0A9W6JA65"/>
<keyword evidence="11" id="KW-1185">Reference proteome</keyword>
<dbReference type="Proteomes" id="UP001143370">
    <property type="component" value="Unassembled WGS sequence"/>
</dbReference>
<reference evidence="10" key="2">
    <citation type="submission" date="2023-01" db="EMBL/GenBank/DDBJ databases">
        <authorList>
            <person name="Sun Q."/>
            <person name="Evtushenko L."/>
        </authorList>
    </citation>
    <scope>NUCLEOTIDE SEQUENCE</scope>
    <source>
        <strain evidence="10">VKM B-2484</strain>
    </source>
</reference>
<feature type="transmembrane region" description="Helical" evidence="8">
    <location>
        <begin position="196"/>
        <end position="218"/>
    </location>
</feature>
<name>A0A9W6JA65_9HYPH</name>
<keyword evidence="4 8" id="KW-1133">Transmembrane helix</keyword>
<reference evidence="10" key="1">
    <citation type="journal article" date="2014" name="Int. J. Syst. Evol. Microbiol.">
        <title>Complete genome sequence of Corynebacterium casei LMG S-19264T (=DSM 44701T), isolated from a smear-ripened cheese.</title>
        <authorList>
            <consortium name="US DOE Joint Genome Institute (JGI-PGF)"/>
            <person name="Walter F."/>
            <person name="Albersmeier A."/>
            <person name="Kalinowski J."/>
            <person name="Ruckert C."/>
        </authorList>
    </citation>
    <scope>NUCLEOTIDE SEQUENCE</scope>
    <source>
        <strain evidence="10">VKM B-2484</strain>
    </source>
</reference>
<proteinExistence type="predicted"/>
<feature type="transmembrane region" description="Helical" evidence="8">
    <location>
        <begin position="329"/>
        <end position="351"/>
    </location>
</feature>
<feature type="transmembrane region" description="Helical" evidence="8">
    <location>
        <begin position="459"/>
        <end position="482"/>
    </location>
</feature>
<evidence type="ECO:0000256" key="6">
    <source>
        <dbReference type="ARBA" id="ARBA00023136"/>
    </source>
</evidence>
<dbReference type="GO" id="GO:0005886">
    <property type="term" value="C:plasma membrane"/>
    <property type="evidence" value="ECO:0007669"/>
    <property type="project" value="UniProtKB-SubCell"/>
</dbReference>
<evidence type="ECO:0000259" key="9">
    <source>
        <dbReference type="Pfam" id="PF00361"/>
    </source>
</evidence>
<dbReference type="EMBL" id="BSFJ01000033">
    <property type="protein sequence ID" value="GLK73770.1"/>
    <property type="molecule type" value="Genomic_DNA"/>
</dbReference>
<organism evidence="10 11">
    <name type="scientific">Ancylobacter dichloromethanicus</name>
    <dbReference type="NCBI Taxonomy" id="518825"/>
    <lineage>
        <taxon>Bacteria</taxon>
        <taxon>Pseudomonadati</taxon>
        <taxon>Pseudomonadota</taxon>
        <taxon>Alphaproteobacteria</taxon>
        <taxon>Hyphomicrobiales</taxon>
        <taxon>Xanthobacteraceae</taxon>
        <taxon>Ancylobacter</taxon>
    </lineage>
</organism>
<evidence type="ECO:0000256" key="1">
    <source>
        <dbReference type="ARBA" id="ARBA00004651"/>
    </source>
</evidence>
<evidence type="ECO:0000256" key="4">
    <source>
        <dbReference type="ARBA" id="ARBA00022989"/>
    </source>
</evidence>
<keyword evidence="3 7" id="KW-0812">Transmembrane</keyword>
<feature type="transmembrane region" description="Helical" evidence="8">
    <location>
        <begin position="124"/>
        <end position="140"/>
    </location>
</feature>
<feature type="transmembrane region" description="Helical" evidence="8">
    <location>
        <begin position="6"/>
        <end position="27"/>
    </location>
</feature>
<feature type="transmembrane region" description="Helical" evidence="8">
    <location>
        <begin position="100"/>
        <end position="118"/>
    </location>
</feature>
<feature type="transmembrane region" description="Helical" evidence="8">
    <location>
        <begin position="363"/>
        <end position="388"/>
    </location>
</feature>
<keyword evidence="5" id="KW-0560">Oxidoreductase</keyword>
<feature type="transmembrane region" description="Helical" evidence="8">
    <location>
        <begin position="34"/>
        <end position="55"/>
    </location>
</feature>
<feature type="transmembrane region" description="Helical" evidence="8">
    <location>
        <begin position="152"/>
        <end position="176"/>
    </location>
</feature>
<keyword evidence="2" id="KW-1003">Cell membrane</keyword>
<protein>
    <submittedName>
        <fullName evidence="10">Hydrogenase 4 subunit B</fullName>
    </submittedName>
</protein>
<feature type="transmembrane region" description="Helical" evidence="8">
    <location>
        <begin position="294"/>
        <end position="317"/>
    </location>
</feature>
<evidence type="ECO:0000313" key="11">
    <source>
        <dbReference type="Proteomes" id="UP001143370"/>
    </source>
</evidence>
<dbReference type="Pfam" id="PF00361">
    <property type="entry name" value="Proton_antipo_M"/>
    <property type="match status" value="1"/>
</dbReference>
<feature type="transmembrane region" description="Helical" evidence="8">
    <location>
        <begin position="230"/>
        <end position="252"/>
    </location>
</feature>
<dbReference type="PANTHER" id="PTHR42682">
    <property type="entry name" value="HYDROGENASE-4 COMPONENT F"/>
    <property type="match status" value="1"/>
</dbReference>
<gene>
    <name evidence="10" type="primary">hyfB</name>
    <name evidence="10" type="ORF">GCM10017643_38880</name>
</gene>
<feature type="transmembrane region" description="Helical" evidence="8">
    <location>
        <begin position="514"/>
        <end position="539"/>
    </location>
</feature>
<evidence type="ECO:0000256" key="8">
    <source>
        <dbReference type="SAM" id="Phobius"/>
    </source>
</evidence>
<feature type="domain" description="NADH:quinone oxidoreductase/Mrp antiporter transmembrane" evidence="9">
    <location>
        <begin position="124"/>
        <end position="406"/>
    </location>
</feature>
<dbReference type="GO" id="GO:0016491">
    <property type="term" value="F:oxidoreductase activity"/>
    <property type="evidence" value="ECO:0007669"/>
    <property type="project" value="UniProtKB-KW"/>
</dbReference>
<comment type="subcellular location">
    <subcellularLocation>
        <location evidence="1">Cell membrane</location>
        <topology evidence="1">Multi-pass membrane protein</topology>
    </subcellularLocation>
    <subcellularLocation>
        <location evidence="7">Membrane</location>
        <topology evidence="7">Multi-pass membrane protein</topology>
    </subcellularLocation>
</comment>
<keyword evidence="6 8" id="KW-0472">Membrane</keyword>
<evidence type="ECO:0000256" key="2">
    <source>
        <dbReference type="ARBA" id="ARBA00022475"/>
    </source>
</evidence>
<accession>A0A9W6JA65</accession>
<comment type="caution">
    <text evidence="10">The sequence shown here is derived from an EMBL/GenBank/DDBJ whole genome shotgun (WGS) entry which is preliminary data.</text>
</comment>
<evidence type="ECO:0000256" key="5">
    <source>
        <dbReference type="ARBA" id="ARBA00023002"/>
    </source>
</evidence>
<evidence type="ECO:0000256" key="7">
    <source>
        <dbReference type="RuleBase" id="RU000320"/>
    </source>
</evidence>
<dbReference type="RefSeq" id="WP_213376009.1">
    <property type="nucleotide sequence ID" value="NZ_BSFJ01000033.1"/>
</dbReference>
<feature type="transmembrane region" description="Helical" evidence="8">
    <location>
        <begin position="264"/>
        <end position="287"/>
    </location>
</feature>
<feature type="transmembrane region" description="Helical" evidence="8">
    <location>
        <begin position="417"/>
        <end position="438"/>
    </location>
</feature>
<evidence type="ECO:0000313" key="10">
    <source>
        <dbReference type="EMBL" id="GLK73770.1"/>
    </source>
</evidence>
<dbReference type="PANTHER" id="PTHR42682:SF4">
    <property type="entry name" value="NADH-UBIQUINONE_PLASTOQUINONE"/>
    <property type="match status" value="1"/>
</dbReference>
<dbReference type="InterPro" id="IPR001750">
    <property type="entry name" value="ND/Mrp_TM"/>
</dbReference>
<dbReference type="InterPro" id="IPR052175">
    <property type="entry name" value="ComplexI-like_HydComp"/>
</dbReference>
<feature type="transmembrane region" description="Helical" evidence="8">
    <location>
        <begin position="638"/>
        <end position="657"/>
    </location>
</feature>